<dbReference type="InterPro" id="IPR011053">
    <property type="entry name" value="Single_hybrid_motif"/>
</dbReference>
<dbReference type="PRINTS" id="PR01490">
    <property type="entry name" value="RTXTOXIND"/>
</dbReference>
<evidence type="ECO:0000256" key="3">
    <source>
        <dbReference type="ARBA" id="ARBA00022692"/>
    </source>
</evidence>
<comment type="similarity">
    <text evidence="2">Belongs to the membrane fusion protein (MFP) (TC 8.A.1) family.</text>
</comment>
<dbReference type="Gene3D" id="2.40.50.100">
    <property type="match status" value="2"/>
</dbReference>
<feature type="coiled-coil region" evidence="6">
    <location>
        <begin position="119"/>
        <end position="224"/>
    </location>
</feature>
<dbReference type="Gene3D" id="1.10.287.470">
    <property type="entry name" value="Helix hairpin bin"/>
    <property type="match status" value="1"/>
</dbReference>
<comment type="caution">
    <text evidence="10">The sequence shown here is derived from an EMBL/GenBank/DDBJ whole genome shotgun (WGS) entry which is preliminary data.</text>
</comment>
<feature type="coiled-coil region" evidence="6">
    <location>
        <begin position="249"/>
        <end position="354"/>
    </location>
</feature>
<proteinExistence type="inferred from homology"/>
<dbReference type="SUPFAM" id="SSF111369">
    <property type="entry name" value="HlyD-like secretion proteins"/>
    <property type="match status" value="1"/>
</dbReference>
<evidence type="ECO:0000256" key="4">
    <source>
        <dbReference type="ARBA" id="ARBA00022989"/>
    </source>
</evidence>
<feature type="domain" description="Lipoyl-binding" evidence="8">
    <location>
        <begin position="101"/>
        <end position="134"/>
    </location>
</feature>
<evidence type="ECO:0000256" key="5">
    <source>
        <dbReference type="ARBA" id="ARBA00023136"/>
    </source>
</evidence>
<evidence type="ECO:0000259" key="9">
    <source>
        <dbReference type="Pfam" id="PF26002"/>
    </source>
</evidence>
<comment type="subcellular location">
    <subcellularLocation>
        <location evidence="1">Membrane</location>
        <topology evidence="1">Single-pass membrane protein</topology>
    </subcellularLocation>
</comment>
<dbReference type="PANTHER" id="PTHR30386">
    <property type="entry name" value="MEMBRANE FUSION SUBUNIT OF EMRAB-TOLC MULTIDRUG EFFLUX PUMP"/>
    <property type="match status" value="1"/>
</dbReference>
<dbReference type="Proteomes" id="UP000813215">
    <property type="component" value="Unassembled WGS sequence"/>
</dbReference>
<sequence>MPYPHANSSSALVNEPDNKQSYPQTQEFTQPKEHIKDWHYATEELLDALPRVWTRSVLYALIGFTVLALPWSVLTKVDETGNARGRIEPKGSTQKLDALSSGSVKAVQVKEGDTVQAGQVLLELESDILQTELQQAQEKLTGLLNQRSQFDLLKNQLQLTLGVQEQQNKSQALEKISQVNQAKQELDAKQSTYNLQKLEKQSSLNQAQEQISTSHNDLKSAEERLKLDSRIVHRFSKLLQDGAVSITQIDQLKKEQQQSKQMYEKAQSDVKQAQLRLAGEQSRYQATVNQLESDIEKAKLQLQGEQSNYQSLLQAGKLAILKNQQQFKDLQTQITSLESQIAQIKSQMASLKLQLQQRIVRSPVNGVVFELPVTKPGAVVQLGQRVAQIAPKNTPFILKAQMPSQQSGFLKVGMPVKIKLDAYPFQQYGIAQGKVTWISPDSKVSQTPQGKLESFDLDIALDQQYLQNGNQRIPLNPGQTATAEVVIRQRRVIDFVLDPFQRLQKDGLKL</sequence>
<evidence type="ECO:0000259" key="8">
    <source>
        <dbReference type="Pfam" id="PF00364"/>
    </source>
</evidence>
<gene>
    <name evidence="10" type="ORF">KME28_18980</name>
</gene>
<keyword evidence="4" id="KW-1133">Transmembrane helix</keyword>
<evidence type="ECO:0000256" key="7">
    <source>
        <dbReference type="SAM" id="MobiDB-lite"/>
    </source>
</evidence>
<evidence type="ECO:0000256" key="2">
    <source>
        <dbReference type="ARBA" id="ARBA00009477"/>
    </source>
</evidence>
<dbReference type="InterPro" id="IPR050739">
    <property type="entry name" value="MFP"/>
</dbReference>
<feature type="compositionally biased region" description="Polar residues" evidence="7">
    <location>
        <begin position="19"/>
        <end position="29"/>
    </location>
</feature>
<evidence type="ECO:0000313" key="11">
    <source>
        <dbReference type="Proteomes" id="UP000813215"/>
    </source>
</evidence>
<keyword evidence="5" id="KW-0472">Membrane</keyword>
<organism evidence="10 11">
    <name type="scientific">Pelatocladus maniniholoensis HA4357-MV3</name>
    <dbReference type="NCBI Taxonomy" id="1117104"/>
    <lineage>
        <taxon>Bacteria</taxon>
        <taxon>Bacillati</taxon>
        <taxon>Cyanobacteriota</taxon>
        <taxon>Cyanophyceae</taxon>
        <taxon>Nostocales</taxon>
        <taxon>Nostocaceae</taxon>
        <taxon>Pelatocladus</taxon>
    </lineage>
</organism>
<dbReference type="AlphaFoldDB" id="A0A9E3LUW4"/>
<keyword evidence="6" id="KW-0175">Coiled coil</keyword>
<keyword evidence="3" id="KW-0812">Transmembrane</keyword>
<evidence type="ECO:0000313" key="10">
    <source>
        <dbReference type="EMBL" id="MBW4433739.1"/>
    </source>
</evidence>
<evidence type="ECO:0000256" key="1">
    <source>
        <dbReference type="ARBA" id="ARBA00004167"/>
    </source>
</evidence>
<evidence type="ECO:0000256" key="6">
    <source>
        <dbReference type="SAM" id="Coils"/>
    </source>
</evidence>
<dbReference type="InterPro" id="IPR000089">
    <property type="entry name" value="Biotin_lipoyl"/>
</dbReference>
<dbReference type="PANTHER" id="PTHR30386:SF26">
    <property type="entry name" value="TRANSPORT PROTEIN COMB"/>
    <property type="match status" value="1"/>
</dbReference>
<reference evidence="10" key="2">
    <citation type="journal article" date="2022" name="Microbiol. Resour. Announc.">
        <title>Metagenome Sequencing to Explore Phylogenomics of Terrestrial Cyanobacteria.</title>
        <authorList>
            <person name="Ward R.D."/>
            <person name="Stajich J.E."/>
            <person name="Johansen J.R."/>
            <person name="Huntemann M."/>
            <person name="Clum A."/>
            <person name="Foster B."/>
            <person name="Foster B."/>
            <person name="Roux S."/>
            <person name="Palaniappan K."/>
            <person name="Varghese N."/>
            <person name="Mukherjee S."/>
            <person name="Reddy T.B.K."/>
            <person name="Daum C."/>
            <person name="Copeland A."/>
            <person name="Chen I.A."/>
            <person name="Ivanova N.N."/>
            <person name="Kyrpides N.C."/>
            <person name="Shapiro N."/>
            <person name="Eloe-Fadrosh E.A."/>
            <person name="Pietrasiak N."/>
        </authorList>
    </citation>
    <scope>NUCLEOTIDE SEQUENCE</scope>
    <source>
        <strain evidence="10">HA4357-MV3</strain>
    </source>
</reference>
<protein>
    <submittedName>
        <fullName evidence="10">HlyD family efflux transporter periplasmic adaptor subunit</fullName>
    </submittedName>
</protein>
<feature type="domain" description="AprE-like beta-barrel" evidence="9">
    <location>
        <begin position="397"/>
        <end position="486"/>
    </location>
</feature>
<feature type="compositionally biased region" description="Polar residues" evidence="7">
    <location>
        <begin position="1"/>
        <end position="12"/>
    </location>
</feature>
<name>A0A9E3LUW4_9NOST</name>
<dbReference type="EMBL" id="JAHHHW010000111">
    <property type="protein sequence ID" value="MBW4433739.1"/>
    <property type="molecule type" value="Genomic_DNA"/>
</dbReference>
<accession>A0A9E3LUW4</accession>
<dbReference type="InterPro" id="IPR058982">
    <property type="entry name" value="Beta-barrel_AprE"/>
</dbReference>
<reference evidence="10" key="1">
    <citation type="submission" date="2021-05" db="EMBL/GenBank/DDBJ databases">
        <authorList>
            <person name="Pietrasiak N."/>
            <person name="Ward R."/>
            <person name="Stajich J.E."/>
            <person name="Kurbessoian T."/>
        </authorList>
    </citation>
    <scope>NUCLEOTIDE SEQUENCE</scope>
    <source>
        <strain evidence="10">HA4357-MV3</strain>
    </source>
</reference>
<dbReference type="Gene3D" id="2.40.30.170">
    <property type="match status" value="1"/>
</dbReference>
<dbReference type="GO" id="GO:0016020">
    <property type="term" value="C:membrane"/>
    <property type="evidence" value="ECO:0007669"/>
    <property type="project" value="UniProtKB-SubCell"/>
</dbReference>
<dbReference type="SUPFAM" id="SSF51230">
    <property type="entry name" value="Single hybrid motif"/>
    <property type="match status" value="1"/>
</dbReference>
<feature type="region of interest" description="Disordered" evidence="7">
    <location>
        <begin position="1"/>
        <end position="30"/>
    </location>
</feature>
<dbReference type="Pfam" id="PF26002">
    <property type="entry name" value="Beta-barrel_AprE"/>
    <property type="match status" value="1"/>
</dbReference>
<dbReference type="Pfam" id="PF00364">
    <property type="entry name" value="Biotin_lipoyl"/>
    <property type="match status" value="1"/>
</dbReference>